<dbReference type="InterPro" id="IPR028082">
    <property type="entry name" value="Peripla_BP_I"/>
</dbReference>
<dbReference type="CDD" id="cd01392">
    <property type="entry name" value="HTH_LacI"/>
    <property type="match status" value="1"/>
</dbReference>
<keyword evidence="3" id="KW-0804">Transcription</keyword>
<evidence type="ECO:0000256" key="1">
    <source>
        <dbReference type="ARBA" id="ARBA00023015"/>
    </source>
</evidence>
<dbReference type="InterPro" id="IPR010982">
    <property type="entry name" value="Lambda_DNA-bd_dom_sf"/>
</dbReference>
<dbReference type="RefSeq" id="WP_353711021.1">
    <property type="nucleotide sequence ID" value="NZ_CP159279.1"/>
</dbReference>
<dbReference type="SUPFAM" id="SSF47413">
    <property type="entry name" value="lambda repressor-like DNA-binding domains"/>
    <property type="match status" value="1"/>
</dbReference>
<accession>A0AAU8ELX8</accession>
<protein>
    <submittedName>
        <fullName evidence="5">LacI family DNA-binding transcriptional regulator</fullName>
    </submittedName>
</protein>
<evidence type="ECO:0000256" key="2">
    <source>
        <dbReference type="ARBA" id="ARBA00023125"/>
    </source>
</evidence>
<dbReference type="EMBL" id="CP159279">
    <property type="protein sequence ID" value="XCH10420.1"/>
    <property type="molecule type" value="Genomic_DNA"/>
</dbReference>
<dbReference type="GO" id="GO:0003700">
    <property type="term" value="F:DNA-binding transcription factor activity"/>
    <property type="evidence" value="ECO:0007669"/>
    <property type="project" value="TreeGrafter"/>
</dbReference>
<evidence type="ECO:0000256" key="3">
    <source>
        <dbReference type="ARBA" id="ARBA00023163"/>
    </source>
</evidence>
<feature type="domain" description="HTH lacI-type" evidence="4">
    <location>
        <begin position="3"/>
        <end position="57"/>
    </location>
</feature>
<dbReference type="PRINTS" id="PR00036">
    <property type="entry name" value="HTHLACI"/>
</dbReference>
<dbReference type="InterPro" id="IPR000843">
    <property type="entry name" value="HTH_LacI"/>
</dbReference>
<reference evidence="5" key="1">
    <citation type="submission" date="2024-06" db="EMBL/GenBank/DDBJ databases">
        <title>Biodegradation of dimethachlon by Arthrobacter sp. K5: mechanistic insights and ecological implications.</title>
        <authorList>
            <person name="Hu S."/>
            <person name="Lu P."/>
        </authorList>
    </citation>
    <scope>NUCLEOTIDE SEQUENCE</scope>
    <source>
        <strain evidence="5">K5</strain>
    </source>
</reference>
<dbReference type="AlphaFoldDB" id="A0AAU8ELX8"/>
<dbReference type="SMART" id="SM00354">
    <property type="entry name" value="HTH_LACI"/>
    <property type="match status" value="1"/>
</dbReference>
<keyword evidence="2 5" id="KW-0238">DNA-binding</keyword>
<dbReference type="Pfam" id="PF13377">
    <property type="entry name" value="Peripla_BP_3"/>
    <property type="match status" value="1"/>
</dbReference>
<evidence type="ECO:0000313" key="5">
    <source>
        <dbReference type="EMBL" id="XCH10420.1"/>
    </source>
</evidence>
<dbReference type="GO" id="GO:0000976">
    <property type="term" value="F:transcription cis-regulatory region binding"/>
    <property type="evidence" value="ECO:0007669"/>
    <property type="project" value="TreeGrafter"/>
</dbReference>
<proteinExistence type="predicted"/>
<gene>
    <name evidence="5" type="ORF">ABRP34_16490</name>
</gene>
<dbReference type="PROSITE" id="PS50932">
    <property type="entry name" value="HTH_LACI_2"/>
    <property type="match status" value="1"/>
</dbReference>
<dbReference type="InterPro" id="IPR046335">
    <property type="entry name" value="LacI/GalR-like_sensor"/>
</dbReference>
<dbReference type="CDD" id="cd06267">
    <property type="entry name" value="PBP1_LacI_sugar_binding-like"/>
    <property type="match status" value="1"/>
</dbReference>
<dbReference type="Gene3D" id="1.10.260.40">
    <property type="entry name" value="lambda repressor-like DNA-binding domains"/>
    <property type="match status" value="1"/>
</dbReference>
<evidence type="ECO:0000259" key="4">
    <source>
        <dbReference type="PROSITE" id="PS50932"/>
    </source>
</evidence>
<dbReference type="Gene3D" id="3.40.50.2300">
    <property type="match status" value="2"/>
</dbReference>
<sequence>MAVTMNDVARAAGVSLKTVSNVLNNYEFIRPATRQKVLDAIAELGYEANLTARSLRSGKSRMLGLVVSDLSVPYYAELASKLMTVAAARDYRVLVEQSAATRANELTALQGSLSQLTDGLLFTPLVLDADAVAAARRGTKPVVMLGEHIDDPRFDLVTMKNVGAAKAMTAHLLAGGRRRIAVIGASPEDRAGSPGLRLAGYREALAEAGVAFDPALIVPSEWRRDGGSTAVARLLDGGQPFDAVFGLNDALALGAMHELLLRGVRVPEDAAVAGFDDIDEARFSSPSLTTVAPGMNEIAERSVQLLIDRIEESGKAAEGTHVEAQFELRIRASAP</sequence>
<dbReference type="SUPFAM" id="SSF53822">
    <property type="entry name" value="Periplasmic binding protein-like I"/>
    <property type="match status" value="1"/>
</dbReference>
<organism evidence="5">
    <name type="scientific">Arthrobacter sp. K5</name>
    <dbReference type="NCBI Taxonomy" id="2839623"/>
    <lineage>
        <taxon>Bacteria</taxon>
        <taxon>Bacillati</taxon>
        <taxon>Actinomycetota</taxon>
        <taxon>Actinomycetes</taxon>
        <taxon>Micrococcales</taxon>
        <taxon>Micrococcaceae</taxon>
        <taxon>Arthrobacter</taxon>
    </lineage>
</organism>
<dbReference type="PANTHER" id="PTHR30146:SF109">
    <property type="entry name" value="HTH-TYPE TRANSCRIPTIONAL REGULATOR GALS"/>
    <property type="match status" value="1"/>
</dbReference>
<keyword evidence="1" id="KW-0805">Transcription regulation</keyword>
<dbReference type="PROSITE" id="PS00356">
    <property type="entry name" value="HTH_LACI_1"/>
    <property type="match status" value="1"/>
</dbReference>
<dbReference type="PANTHER" id="PTHR30146">
    <property type="entry name" value="LACI-RELATED TRANSCRIPTIONAL REPRESSOR"/>
    <property type="match status" value="1"/>
</dbReference>
<name>A0AAU8ELX8_9MICC</name>
<dbReference type="Pfam" id="PF00356">
    <property type="entry name" value="LacI"/>
    <property type="match status" value="1"/>
</dbReference>